<dbReference type="Gene3D" id="2.102.10.10">
    <property type="entry name" value="Rieske [2Fe-2S] iron-sulphur domain"/>
    <property type="match status" value="1"/>
</dbReference>
<evidence type="ECO:0000313" key="7">
    <source>
        <dbReference type="Proteomes" id="UP001596091"/>
    </source>
</evidence>
<feature type="domain" description="Rieske" evidence="5">
    <location>
        <begin position="5"/>
        <end position="98"/>
    </location>
</feature>
<dbReference type="Pfam" id="PF00355">
    <property type="entry name" value="Rieske"/>
    <property type="match status" value="1"/>
</dbReference>
<dbReference type="InterPro" id="IPR017941">
    <property type="entry name" value="Rieske_2Fe-2S"/>
</dbReference>
<dbReference type="PANTHER" id="PTHR21496">
    <property type="entry name" value="FERREDOXIN-RELATED"/>
    <property type="match status" value="1"/>
</dbReference>
<sequence>MPEMIRVCSESELPAEGDVCEAADGNLCIARVNGEIAVLTNICPHEEGPLGQGIIENGRVVCPFHGWAFDVKTGAAEHNPNAKARVFPCEVRDGALYVLPVPISS</sequence>
<name>A0ABW1EJW4_9BACT</name>
<gene>
    <name evidence="6" type="ORF">ACFPT7_19945</name>
</gene>
<comment type="caution">
    <text evidence="6">The sequence shown here is derived from an EMBL/GenBank/DDBJ whole genome shotgun (WGS) entry which is preliminary data.</text>
</comment>
<keyword evidence="1" id="KW-0001">2Fe-2S</keyword>
<accession>A0ABW1EJW4</accession>
<dbReference type="SUPFAM" id="SSF50022">
    <property type="entry name" value="ISP domain"/>
    <property type="match status" value="1"/>
</dbReference>
<evidence type="ECO:0000313" key="6">
    <source>
        <dbReference type="EMBL" id="MFC5864591.1"/>
    </source>
</evidence>
<keyword evidence="7" id="KW-1185">Reference proteome</keyword>
<dbReference type="Proteomes" id="UP001596091">
    <property type="component" value="Unassembled WGS sequence"/>
</dbReference>
<dbReference type="PROSITE" id="PS51296">
    <property type="entry name" value="RIESKE"/>
    <property type="match status" value="1"/>
</dbReference>
<proteinExistence type="predicted"/>
<keyword evidence="3" id="KW-0408">Iron</keyword>
<dbReference type="RefSeq" id="WP_263332920.1">
    <property type="nucleotide sequence ID" value="NZ_JAGSYH010000001.1"/>
</dbReference>
<protein>
    <submittedName>
        <fullName evidence="6">Rieske (2Fe-2S) protein</fullName>
    </submittedName>
</protein>
<keyword evidence="4" id="KW-0411">Iron-sulfur</keyword>
<dbReference type="EMBL" id="JBHSPH010000010">
    <property type="protein sequence ID" value="MFC5864591.1"/>
    <property type="molecule type" value="Genomic_DNA"/>
</dbReference>
<evidence type="ECO:0000256" key="4">
    <source>
        <dbReference type="ARBA" id="ARBA00023014"/>
    </source>
</evidence>
<dbReference type="InterPro" id="IPR036922">
    <property type="entry name" value="Rieske_2Fe-2S_sf"/>
</dbReference>
<reference evidence="7" key="1">
    <citation type="journal article" date="2019" name="Int. J. Syst. Evol. Microbiol.">
        <title>The Global Catalogue of Microorganisms (GCM) 10K type strain sequencing project: providing services to taxonomists for standard genome sequencing and annotation.</title>
        <authorList>
            <consortium name="The Broad Institute Genomics Platform"/>
            <consortium name="The Broad Institute Genome Sequencing Center for Infectious Disease"/>
            <person name="Wu L."/>
            <person name="Ma J."/>
        </authorList>
    </citation>
    <scope>NUCLEOTIDE SEQUENCE [LARGE SCALE GENOMIC DNA]</scope>
    <source>
        <strain evidence="7">JCM 4087</strain>
    </source>
</reference>
<organism evidence="6 7">
    <name type="scientific">Acidicapsa dinghuensis</name>
    <dbReference type="NCBI Taxonomy" id="2218256"/>
    <lineage>
        <taxon>Bacteria</taxon>
        <taxon>Pseudomonadati</taxon>
        <taxon>Acidobacteriota</taxon>
        <taxon>Terriglobia</taxon>
        <taxon>Terriglobales</taxon>
        <taxon>Acidobacteriaceae</taxon>
        <taxon>Acidicapsa</taxon>
    </lineage>
</organism>
<evidence type="ECO:0000256" key="1">
    <source>
        <dbReference type="ARBA" id="ARBA00022714"/>
    </source>
</evidence>
<evidence type="ECO:0000259" key="5">
    <source>
        <dbReference type="PROSITE" id="PS51296"/>
    </source>
</evidence>
<evidence type="ECO:0000256" key="2">
    <source>
        <dbReference type="ARBA" id="ARBA00022723"/>
    </source>
</evidence>
<evidence type="ECO:0000256" key="3">
    <source>
        <dbReference type="ARBA" id="ARBA00023004"/>
    </source>
</evidence>
<keyword evidence="2" id="KW-0479">Metal-binding</keyword>
<dbReference type="PANTHER" id="PTHR21496:SF23">
    <property type="entry name" value="3-PHENYLPROPIONATE_CINNAMIC ACID DIOXYGENASE FERREDOXIN SUBUNIT"/>
    <property type="match status" value="1"/>
</dbReference>